<evidence type="ECO:0000313" key="1">
    <source>
        <dbReference type="EMBL" id="GFY58766.1"/>
    </source>
</evidence>
<reference evidence="1" key="1">
    <citation type="submission" date="2020-08" db="EMBL/GenBank/DDBJ databases">
        <title>Multicomponent nature underlies the extraordinary mechanical properties of spider dragline silk.</title>
        <authorList>
            <person name="Kono N."/>
            <person name="Nakamura H."/>
            <person name="Mori M."/>
            <person name="Yoshida Y."/>
            <person name="Ohtoshi R."/>
            <person name="Malay A.D."/>
            <person name="Moran D.A.P."/>
            <person name="Tomita M."/>
            <person name="Numata K."/>
            <person name="Arakawa K."/>
        </authorList>
    </citation>
    <scope>NUCLEOTIDE SEQUENCE</scope>
</reference>
<dbReference type="Proteomes" id="UP000886998">
    <property type="component" value="Unassembled WGS sequence"/>
</dbReference>
<dbReference type="OrthoDB" id="6428270at2759"/>
<dbReference type="AlphaFoldDB" id="A0A8X6XWH0"/>
<sequence length="110" mass="12656">MDLSKLQRHVRTSDHASLTSKDKNFFQKSLSAKFKQKKVFEKQLSVSQIASYEIVQSIEVKLKPNNLAEEIRFPACRKIVKIMFDGSTDVNICKMLLSNDTIYLRIKGMS</sequence>
<accession>A0A8X6XWH0</accession>
<evidence type="ECO:0000313" key="2">
    <source>
        <dbReference type="Proteomes" id="UP000886998"/>
    </source>
</evidence>
<gene>
    <name evidence="1" type="ORF">TNIN_164271</name>
</gene>
<organism evidence="1 2">
    <name type="scientific">Trichonephila inaurata madagascariensis</name>
    <dbReference type="NCBI Taxonomy" id="2747483"/>
    <lineage>
        <taxon>Eukaryota</taxon>
        <taxon>Metazoa</taxon>
        <taxon>Ecdysozoa</taxon>
        <taxon>Arthropoda</taxon>
        <taxon>Chelicerata</taxon>
        <taxon>Arachnida</taxon>
        <taxon>Araneae</taxon>
        <taxon>Araneomorphae</taxon>
        <taxon>Entelegynae</taxon>
        <taxon>Araneoidea</taxon>
        <taxon>Nephilidae</taxon>
        <taxon>Trichonephila</taxon>
        <taxon>Trichonephila inaurata</taxon>
    </lineage>
</organism>
<protein>
    <submittedName>
        <fullName evidence="1">Uncharacterized protein</fullName>
    </submittedName>
</protein>
<comment type="caution">
    <text evidence="1">The sequence shown here is derived from an EMBL/GenBank/DDBJ whole genome shotgun (WGS) entry which is preliminary data.</text>
</comment>
<proteinExistence type="predicted"/>
<keyword evidence="2" id="KW-1185">Reference proteome</keyword>
<dbReference type="EMBL" id="BMAV01012240">
    <property type="protein sequence ID" value="GFY58766.1"/>
    <property type="molecule type" value="Genomic_DNA"/>
</dbReference>
<name>A0A8X6XWH0_9ARAC</name>